<dbReference type="AlphaFoldDB" id="A0A8H3IBW7"/>
<reference evidence="2" key="1">
    <citation type="submission" date="2021-03" db="EMBL/GenBank/DDBJ databases">
        <authorList>
            <person name="Tagirdzhanova G."/>
        </authorList>
    </citation>
    <scope>NUCLEOTIDE SEQUENCE</scope>
</reference>
<protein>
    <submittedName>
        <fullName evidence="2">Uncharacterized protein</fullName>
    </submittedName>
</protein>
<feature type="compositionally biased region" description="Polar residues" evidence="1">
    <location>
        <begin position="587"/>
        <end position="597"/>
    </location>
</feature>
<dbReference type="OrthoDB" id="5354164at2759"/>
<evidence type="ECO:0000313" key="3">
    <source>
        <dbReference type="Proteomes" id="UP000664203"/>
    </source>
</evidence>
<evidence type="ECO:0000313" key="2">
    <source>
        <dbReference type="EMBL" id="CAF9910430.1"/>
    </source>
</evidence>
<evidence type="ECO:0000256" key="1">
    <source>
        <dbReference type="SAM" id="MobiDB-lite"/>
    </source>
</evidence>
<dbReference type="EMBL" id="CAJPDR010000042">
    <property type="protein sequence ID" value="CAF9910430.1"/>
    <property type="molecule type" value="Genomic_DNA"/>
</dbReference>
<accession>A0A8H3IBW7</accession>
<name>A0A8H3IBW7_9LECA</name>
<sequence>MSAVGKIQAAWAAASNETTLALANLNFDFSLIKVEAPVEFKDLGAALSIKRRSAAEHGTSHSTARKLGSLFEQILPSTPRLFKAYGLRASEIAQSPLVNPKGNKAYGPFAEHTGVDGTTIWAAATSGTSALAVHLLACMLARIWSASEAIGIWEQILVARKKELLDFSDTGAIHLQSLAAAQLSLSREQLADWDASARAWLRAADAVKKIRQKQLNLIVENLDIPVNRKMDVYTSVMQAWKTAMITMDKLVGGMGHSVQDGSVLLGLSSWHLYPDIIVLGKMTAEMKQGDGLIAPGGIVTIGLQGVNANHDRGVYWSLPLAHVRFYGDPIKAEGSISLDSSRVSIDQLLLVALGSLIASWSPHGSNVKDSLKLLPIMWQSCESEIARNRDSKAKRTFLEMNWLRLLAESSSQYLVSSDRDQEVLRRLINLGQRRAHFFGRYPQPITMLGLTAAVLVKIMKDDERKISLLRRLAAKCKTDNDSLIIRVRRMLRTDSRTEEPTFEFATALPEEIQDSKDAKKYRFKRWRERGAAPEGDSKASSDQANYIEDFLEYNKQSIEAAENLTWFEWDNPPNFFRNVPLAETEDQTQSARPTKASSRWKLPKRSSRSDTNKNAKTCAKFEFLYGDLNKAALFRRSDRDISTDDLRVTIADITDAFLSNSIAVKLFLEHLGAKWSLMERVPGQSFSEIRLESSVIQQSLRTLATVVKVYRLLPNATVPLSIVSFGPLSDAQWIRPDLGLIGESDPGLFPTPLLPFSLTRPQTFSCIAMFESGGFNFQPDYLDRVMAISVGDSIYVAAPLLCDPSIQPEPHEVRRIVGNIGRAGLALLIPPTGPKTKQLDVESYQLINHNRFDGKLEDCFQSTTLHLAFSGYELPMDFGEHGGRNREAFFLESLVSVHDRGEWIADLDILSTFDDPKFQCIVDQPSCLAGRPRQIPSFPLVSIDSWQELLEMPLDAAVVRARNNWLGRLAAASVSVSLGYSAILFTGSACWNCAEKTVERIEHEAVSSADDTSRTAPKIVFIL</sequence>
<feature type="region of interest" description="Disordered" evidence="1">
    <location>
        <begin position="583"/>
        <end position="612"/>
    </location>
</feature>
<dbReference type="Proteomes" id="UP000664203">
    <property type="component" value="Unassembled WGS sequence"/>
</dbReference>
<organism evidence="2 3">
    <name type="scientific">Alectoria fallacina</name>
    <dbReference type="NCBI Taxonomy" id="1903189"/>
    <lineage>
        <taxon>Eukaryota</taxon>
        <taxon>Fungi</taxon>
        <taxon>Dikarya</taxon>
        <taxon>Ascomycota</taxon>
        <taxon>Pezizomycotina</taxon>
        <taxon>Lecanoromycetes</taxon>
        <taxon>OSLEUM clade</taxon>
        <taxon>Lecanoromycetidae</taxon>
        <taxon>Lecanorales</taxon>
        <taxon>Lecanorineae</taxon>
        <taxon>Parmeliaceae</taxon>
        <taxon>Alectoria</taxon>
    </lineage>
</organism>
<gene>
    <name evidence="2" type="ORF">ALECFALPRED_006595</name>
</gene>
<keyword evidence="3" id="KW-1185">Reference proteome</keyword>
<comment type="caution">
    <text evidence="2">The sequence shown here is derived from an EMBL/GenBank/DDBJ whole genome shotgun (WGS) entry which is preliminary data.</text>
</comment>
<proteinExistence type="predicted"/>